<keyword evidence="6" id="KW-0067">ATP-binding</keyword>
<dbReference type="GO" id="GO:0004674">
    <property type="term" value="F:protein serine/threonine kinase activity"/>
    <property type="evidence" value="ECO:0007669"/>
    <property type="project" value="UniProtKB-KW"/>
</dbReference>
<evidence type="ECO:0000256" key="7">
    <source>
        <dbReference type="SAM" id="MobiDB-lite"/>
    </source>
</evidence>
<dbReference type="AlphaFoldDB" id="A0A9R0ES12"/>
<name>A0A9R0ES12_SPOFR</name>
<dbReference type="Gene3D" id="1.10.510.10">
    <property type="entry name" value="Transferase(Phosphotransferase) domain 1"/>
    <property type="match status" value="1"/>
</dbReference>
<protein>
    <submittedName>
        <fullName evidence="10">Cyclin-dependent kinase 11B-like</fullName>
    </submittedName>
</protein>
<dbReference type="FunFam" id="1.10.510.10:FF:000624">
    <property type="entry name" value="Mitogen-activated protein kinase"/>
    <property type="match status" value="1"/>
</dbReference>
<evidence type="ECO:0000256" key="5">
    <source>
        <dbReference type="ARBA" id="ARBA00022777"/>
    </source>
</evidence>
<feature type="domain" description="Protein kinase" evidence="8">
    <location>
        <begin position="50"/>
        <end position="339"/>
    </location>
</feature>
<dbReference type="PANTHER" id="PTHR24056:SF107">
    <property type="entry name" value="CYCLIN-DEPENDENT KINASE 11A-RELATED"/>
    <property type="match status" value="1"/>
</dbReference>
<dbReference type="GO" id="GO:0005524">
    <property type="term" value="F:ATP binding"/>
    <property type="evidence" value="ECO:0007669"/>
    <property type="project" value="UniProtKB-KW"/>
</dbReference>
<feature type="region of interest" description="Disordered" evidence="7">
    <location>
        <begin position="355"/>
        <end position="407"/>
    </location>
</feature>
<keyword evidence="9" id="KW-1185">Reference proteome</keyword>
<dbReference type="OrthoDB" id="647at2759"/>
<accession>A0A9R0ES12</accession>
<evidence type="ECO:0000256" key="3">
    <source>
        <dbReference type="ARBA" id="ARBA00022679"/>
    </source>
</evidence>
<dbReference type="GeneID" id="118277682"/>
<dbReference type="PANTHER" id="PTHR24056">
    <property type="entry name" value="CELL DIVISION PROTEIN KINASE"/>
    <property type="match status" value="1"/>
</dbReference>
<dbReference type="SMART" id="SM00220">
    <property type="entry name" value="S_TKc"/>
    <property type="match status" value="1"/>
</dbReference>
<dbReference type="InterPro" id="IPR008271">
    <property type="entry name" value="Ser/Thr_kinase_AS"/>
</dbReference>
<evidence type="ECO:0000256" key="6">
    <source>
        <dbReference type="ARBA" id="ARBA00022840"/>
    </source>
</evidence>
<dbReference type="InterPro" id="IPR000719">
    <property type="entry name" value="Prot_kinase_dom"/>
</dbReference>
<dbReference type="GO" id="GO:0005634">
    <property type="term" value="C:nucleus"/>
    <property type="evidence" value="ECO:0007669"/>
    <property type="project" value="TreeGrafter"/>
</dbReference>
<evidence type="ECO:0000256" key="2">
    <source>
        <dbReference type="ARBA" id="ARBA00022527"/>
    </source>
</evidence>
<dbReference type="SUPFAM" id="SSF56112">
    <property type="entry name" value="Protein kinase-like (PK-like)"/>
    <property type="match status" value="1"/>
</dbReference>
<proteinExistence type="inferred from homology"/>
<organism evidence="9 10">
    <name type="scientific">Spodoptera frugiperda</name>
    <name type="common">Fall armyworm</name>
    <dbReference type="NCBI Taxonomy" id="7108"/>
    <lineage>
        <taxon>Eukaryota</taxon>
        <taxon>Metazoa</taxon>
        <taxon>Ecdysozoa</taxon>
        <taxon>Arthropoda</taxon>
        <taxon>Hexapoda</taxon>
        <taxon>Insecta</taxon>
        <taxon>Pterygota</taxon>
        <taxon>Neoptera</taxon>
        <taxon>Endopterygota</taxon>
        <taxon>Lepidoptera</taxon>
        <taxon>Glossata</taxon>
        <taxon>Ditrysia</taxon>
        <taxon>Noctuoidea</taxon>
        <taxon>Noctuidae</taxon>
        <taxon>Amphipyrinae</taxon>
        <taxon>Spodoptera</taxon>
    </lineage>
</organism>
<dbReference type="InterPro" id="IPR050108">
    <property type="entry name" value="CDK"/>
</dbReference>
<reference evidence="10" key="1">
    <citation type="submission" date="2025-08" db="UniProtKB">
        <authorList>
            <consortium name="RefSeq"/>
        </authorList>
    </citation>
    <scope>IDENTIFICATION</scope>
    <source>
        <tissue evidence="10">Whole larval tissue</tissue>
    </source>
</reference>
<dbReference type="PROSITE" id="PS50011">
    <property type="entry name" value="PROTEIN_KINASE_DOM"/>
    <property type="match status" value="1"/>
</dbReference>
<evidence type="ECO:0000259" key="8">
    <source>
        <dbReference type="PROSITE" id="PS50011"/>
    </source>
</evidence>
<gene>
    <name evidence="10" type="primary">LOC118277682</name>
</gene>
<evidence type="ECO:0000313" key="10">
    <source>
        <dbReference type="RefSeq" id="XP_035452476.2"/>
    </source>
</evidence>
<dbReference type="Pfam" id="PF00069">
    <property type="entry name" value="Pkinase"/>
    <property type="match status" value="1"/>
</dbReference>
<dbReference type="RefSeq" id="XP_035452476.2">
    <property type="nucleotide sequence ID" value="XM_035596583.2"/>
</dbReference>
<evidence type="ECO:0000256" key="1">
    <source>
        <dbReference type="ARBA" id="ARBA00006485"/>
    </source>
</evidence>
<dbReference type="InterPro" id="IPR011009">
    <property type="entry name" value="Kinase-like_dom_sf"/>
</dbReference>
<dbReference type="PROSITE" id="PS00108">
    <property type="entry name" value="PROTEIN_KINASE_ST"/>
    <property type="match status" value="1"/>
</dbReference>
<keyword evidence="2" id="KW-0723">Serine/threonine-protein kinase</keyword>
<dbReference type="GO" id="GO:0007346">
    <property type="term" value="P:regulation of mitotic cell cycle"/>
    <property type="evidence" value="ECO:0007669"/>
    <property type="project" value="TreeGrafter"/>
</dbReference>
<dbReference type="Gene3D" id="3.30.200.20">
    <property type="entry name" value="Phosphorylase Kinase, domain 1"/>
    <property type="match status" value="1"/>
</dbReference>
<evidence type="ECO:0000256" key="4">
    <source>
        <dbReference type="ARBA" id="ARBA00022741"/>
    </source>
</evidence>
<keyword evidence="5" id="KW-0418">Kinase</keyword>
<keyword evidence="3" id="KW-0808">Transferase</keyword>
<comment type="similarity">
    <text evidence="1">Belongs to the protein kinase superfamily. CMGC Ser/Thr protein kinase family. CDC2/CDKX subfamily.</text>
</comment>
<sequence>MNSINMFEMYDVADFTSLNQGTQDHSDNENEELLAAYDQYLNRCVDIQDYEHIKTINEGTYGVVHKATHKQTGELVAVKYLKCFDSEERFSIAAARELKFLMNLWHENIVLVHELAMGSSRSEMFIVMEYLPHQIRSLLDTVRNKRQRFGPEHIHCLMTQLIRAMAYLHQNRVMHRDLKPENILMCKDGYLKVADFGMARECKQPPRQYTPGMCSLWYGAPELLLLSKEYSTSVDMWSIGCIFAEFINIWPLFLGESETDQLKKIYKVLGTPSDTVWPGYSTLPLVGDITFDEYAPSGLRKELKHKILSDSGFDLLQRMLIYDPKRRISAKEALRHKYFDNEPVTISPDEFLKSLDLEDDHEDTESNTRSGSEGDEQSDSDTGDDEQSGSDMEDEEKSGSSGEDLTF</sequence>
<keyword evidence="4" id="KW-0547">Nucleotide-binding</keyword>
<evidence type="ECO:0000313" key="9">
    <source>
        <dbReference type="Proteomes" id="UP000829999"/>
    </source>
</evidence>
<feature type="compositionally biased region" description="Acidic residues" evidence="7">
    <location>
        <begin position="373"/>
        <end position="396"/>
    </location>
</feature>
<dbReference type="Proteomes" id="UP000829999">
    <property type="component" value="Chromosome 10"/>
</dbReference>